<dbReference type="RefSeq" id="XP_033590698.1">
    <property type="nucleotide sequence ID" value="XM_033736924.1"/>
</dbReference>
<keyword evidence="3" id="KW-0648">Protein biosynthesis</keyword>
<dbReference type="EMBL" id="MU001634">
    <property type="protein sequence ID" value="KAF2484128.1"/>
    <property type="molecule type" value="Genomic_DNA"/>
</dbReference>
<dbReference type="Proteomes" id="UP000799767">
    <property type="component" value="Unassembled WGS sequence"/>
</dbReference>
<proteinExistence type="predicted"/>
<dbReference type="OrthoDB" id="5412288at2759"/>
<feature type="compositionally biased region" description="Low complexity" evidence="1">
    <location>
        <begin position="115"/>
        <end position="124"/>
    </location>
</feature>
<keyword evidence="4" id="KW-1185">Reference proteome</keyword>
<organism evidence="3 4">
    <name type="scientific">Neohortaea acidophila</name>
    <dbReference type="NCBI Taxonomy" id="245834"/>
    <lineage>
        <taxon>Eukaryota</taxon>
        <taxon>Fungi</taxon>
        <taxon>Dikarya</taxon>
        <taxon>Ascomycota</taxon>
        <taxon>Pezizomycotina</taxon>
        <taxon>Dothideomycetes</taxon>
        <taxon>Dothideomycetidae</taxon>
        <taxon>Mycosphaerellales</taxon>
        <taxon>Teratosphaeriaceae</taxon>
        <taxon>Neohortaea</taxon>
    </lineage>
</organism>
<protein>
    <submittedName>
        <fullName evidence="3">RNA polymerase I-specific transcription initiation factor-domain-containing protein</fullName>
    </submittedName>
</protein>
<accession>A0A6A6PVF7</accession>
<feature type="region of interest" description="Disordered" evidence="1">
    <location>
        <begin position="1"/>
        <end position="75"/>
    </location>
</feature>
<reference evidence="3" key="1">
    <citation type="journal article" date="2020" name="Stud. Mycol.">
        <title>101 Dothideomycetes genomes: a test case for predicting lifestyles and emergence of pathogens.</title>
        <authorList>
            <person name="Haridas S."/>
            <person name="Albert R."/>
            <person name="Binder M."/>
            <person name="Bloem J."/>
            <person name="Labutti K."/>
            <person name="Salamov A."/>
            <person name="Andreopoulos B."/>
            <person name="Baker S."/>
            <person name="Barry K."/>
            <person name="Bills G."/>
            <person name="Bluhm B."/>
            <person name="Cannon C."/>
            <person name="Castanera R."/>
            <person name="Culley D."/>
            <person name="Daum C."/>
            <person name="Ezra D."/>
            <person name="Gonzalez J."/>
            <person name="Henrissat B."/>
            <person name="Kuo A."/>
            <person name="Liang C."/>
            <person name="Lipzen A."/>
            <person name="Lutzoni F."/>
            <person name="Magnuson J."/>
            <person name="Mondo S."/>
            <person name="Nolan M."/>
            <person name="Ohm R."/>
            <person name="Pangilinan J."/>
            <person name="Park H.-J."/>
            <person name="Ramirez L."/>
            <person name="Alfaro M."/>
            <person name="Sun H."/>
            <person name="Tritt A."/>
            <person name="Yoshinaga Y."/>
            <person name="Zwiers L.-H."/>
            <person name="Turgeon B."/>
            <person name="Goodwin S."/>
            <person name="Spatafora J."/>
            <person name="Crous P."/>
            <person name="Grigoriev I."/>
        </authorList>
    </citation>
    <scope>NUCLEOTIDE SEQUENCE</scope>
    <source>
        <strain evidence="3">CBS 113389</strain>
    </source>
</reference>
<feature type="region of interest" description="Disordered" evidence="1">
    <location>
        <begin position="114"/>
        <end position="149"/>
    </location>
</feature>
<dbReference type="GeneID" id="54477926"/>
<feature type="compositionally biased region" description="Basic residues" evidence="1">
    <location>
        <begin position="265"/>
        <end position="277"/>
    </location>
</feature>
<evidence type="ECO:0000256" key="1">
    <source>
        <dbReference type="SAM" id="MobiDB-lite"/>
    </source>
</evidence>
<keyword evidence="3" id="KW-0396">Initiation factor</keyword>
<gene>
    <name evidence="3" type="ORF">BDY17DRAFT_323001</name>
</gene>
<dbReference type="GO" id="GO:0003743">
    <property type="term" value="F:translation initiation factor activity"/>
    <property type="evidence" value="ECO:0007669"/>
    <property type="project" value="UniProtKB-KW"/>
</dbReference>
<name>A0A6A6PVF7_9PEZI</name>
<feature type="region of interest" description="Disordered" evidence="1">
    <location>
        <begin position="250"/>
        <end position="316"/>
    </location>
</feature>
<feature type="domain" description="Rrn9" evidence="2">
    <location>
        <begin position="90"/>
        <end position="164"/>
    </location>
</feature>
<evidence type="ECO:0000313" key="4">
    <source>
        <dbReference type="Proteomes" id="UP000799767"/>
    </source>
</evidence>
<evidence type="ECO:0000259" key="2">
    <source>
        <dbReference type="Pfam" id="PF10680"/>
    </source>
</evidence>
<dbReference type="Pfam" id="PF10680">
    <property type="entry name" value="RRN9"/>
    <property type="match status" value="1"/>
</dbReference>
<dbReference type="InterPro" id="IPR019622">
    <property type="entry name" value="Rrn9_dom"/>
</dbReference>
<evidence type="ECO:0000313" key="3">
    <source>
        <dbReference type="EMBL" id="KAF2484128.1"/>
    </source>
</evidence>
<sequence length="433" mass="48403">MSSISGEPNAVAHSDAPTSSLVRNGPEHPGSSGDLSAAPETGISQENTTETVEEGEVFYSQEDDRLNRFQGSSSTWRHLTQEERDLAASLDQQQSNNLSIHLYNAHALKARARDSATAANAKSTNSKKRRTKVEDDGSSTWSPDTAWTAWPLGPRDVPRSGESFGVPILSAGEDDSTYRMLEPWKPSAELEEEVKALMLRRAKDLYRQRMQAFASDEPTALVDEDEADAILQPAVRHILSQLDELLTALRTTRRGHGSRSQSRSQSRRRSSRLKRASQHSGEEDDNDNETNDKSNGDQSEGAQDLKHQPKRRRRLNTRDWSEVLNLAPLTGFDAAVVERAKSRCASLFAKDGALSTVPTATHDDSLTNTKLHETRMNFWNCPFPDCARSLSPYDTAWRWREHLKRTHKYSKDAIAEAERKLNGEELIADREAP</sequence>
<dbReference type="AlphaFoldDB" id="A0A6A6PVF7"/>